<keyword evidence="4" id="KW-0254">Endocytosis</keyword>
<dbReference type="CDD" id="cd16987">
    <property type="entry name" value="ANTH_N_AP180_plant"/>
    <property type="match status" value="1"/>
</dbReference>
<evidence type="ECO:0000256" key="2">
    <source>
        <dbReference type="ARBA" id="ARBA00004555"/>
    </source>
</evidence>
<dbReference type="GO" id="GO:0005794">
    <property type="term" value="C:Golgi apparatus"/>
    <property type="evidence" value="ECO:0007669"/>
    <property type="project" value="UniProtKB-SubCell"/>
</dbReference>
<dbReference type="InterPro" id="IPR045192">
    <property type="entry name" value="AP180-like"/>
</dbReference>
<organism evidence="10 11">
    <name type="scientific">Corchorus olitorius</name>
    <dbReference type="NCBI Taxonomy" id="93759"/>
    <lineage>
        <taxon>Eukaryota</taxon>
        <taxon>Viridiplantae</taxon>
        <taxon>Streptophyta</taxon>
        <taxon>Embryophyta</taxon>
        <taxon>Tracheophyta</taxon>
        <taxon>Spermatophyta</taxon>
        <taxon>Magnoliopsida</taxon>
        <taxon>eudicotyledons</taxon>
        <taxon>Gunneridae</taxon>
        <taxon>Pentapetalae</taxon>
        <taxon>rosids</taxon>
        <taxon>malvids</taxon>
        <taxon>Malvales</taxon>
        <taxon>Malvaceae</taxon>
        <taxon>Grewioideae</taxon>
        <taxon>Apeibeae</taxon>
        <taxon>Corchorus</taxon>
    </lineage>
</organism>
<keyword evidence="7" id="KW-0168">Coated pit</keyword>
<dbReference type="GO" id="GO:0032050">
    <property type="term" value="F:clathrin heavy chain binding"/>
    <property type="evidence" value="ECO:0007669"/>
    <property type="project" value="TreeGrafter"/>
</dbReference>
<dbReference type="GO" id="GO:0005545">
    <property type="term" value="F:1-phosphatidylinositol binding"/>
    <property type="evidence" value="ECO:0007669"/>
    <property type="project" value="TreeGrafter"/>
</dbReference>
<dbReference type="Gene3D" id="1.25.40.90">
    <property type="match status" value="1"/>
</dbReference>
<evidence type="ECO:0000256" key="1">
    <source>
        <dbReference type="ARBA" id="ARBA00004132"/>
    </source>
</evidence>
<reference evidence="11" key="1">
    <citation type="submission" date="2013-09" db="EMBL/GenBank/DDBJ databases">
        <title>Corchorus olitorius genome sequencing.</title>
        <authorList>
            <person name="Alam M."/>
            <person name="Haque M.S."/>
            <person name="Islam M.S."/>
            <person name="Emdad E.M."/>
            <person name="Islam M.M."/>
            <person name="Ahmed B."/>
            <person name="Halim A."/>
            <person name="Hossen Q.M.M."/>
            <person name="Hossain M.Z."/>
            <person name="Ahmed R."/>
            <person name="Khan M.M."/>
            <person name="Islam R."/>
            <person name="Rashid M.M."/>
            <person name="Khan S.A."/>
            <person name="Rahman M.S."/>
            <person name="Alam M."/>
            <person name="Yahiya A.S."/>
            <person name="Khan M.S."/>
            <person name="Azam M.S."/>
            <person name="Haque T."/>
            <person name="Lashkar M.Z.H."/>
            <person name="Akhand A.I."/>
            <person name="Morshed G."/>
            <person name="Roy S."/>
            <person name="Uddin K.S."/>
            <person name="Rabeya T."/>
            <person name="Hossain A.S."/>
            <person name="Chowdhury A."/>
            <person name="Snigdha A.R."/>
            <person name="Mortoza M.S."/>
            <person name="Matin S.A."/>
            <person name="Hoque S.M.E."/>
            <person name="Islam M.K."/>
            <person name="Roy D.K."/>
            <person name="Haider R."/>
            <person name="Moosa M.M."/>
            <person name="Elias S.M."/>
            <person name="Hasan A.M."/>
            <person name="Jahan S."/>
            <person name="Shafiuddin M."/>
            <person name="Mahmood N."/>
            <person name="Shommy N.S."/>
        </authorList>
    </citation>
    <scope>NUCLEOTIDE SEQUENCE [LARGE SCALE GENOMIC DNA]</scope>
    <source>
        <strain evidence="11">cv. O-4</strain>
    </source>
</reference>
<dbReference type="GO" id="GO:0072583">
    <property type="term" value="P:clathrin-dependent endocytosis"/>
    <property type="evidence" value="ECO:0007669"/>
    <property type="project" value="InterPro"/>
</dbReference>
<dbReference type="FunFam" id="1.25.40.90:FF:000035">
    <property type="entry name" value="Putative clathrin assembly protein At4g40080"/>
    <property type="match status" value="1"/>
</dbReference>
<evidence type="ECO:0000256" key="6">
    <source>
        <dbReference type="ARBA" id="ARBA00023136"/>
    </source>
</evidence>
<dbReference type="GO" id="GO:0000149">
    <property type="term" value="F:SNARE binding"/>
    <property type="evidence" value="ECO:0007669"/>
    <property type="project" value="TreeGrafter"/>
</dbReference>
<dbReference type="PANTHER" id="PTHR22951:SF24">
    <property type="entry name" value="ENTH DOMAIN-CONTAINING PROTEIN"/>
    <property type="match status" value="1"/>
</dbReference>
<dbReference type="InterPro" id="IPR011417">
    <property type="entry name" value="ANTH_dom"/>
</dbReference>
<evidence type="ECO:0000256" key="5">
    <source>
        <dbReference type="ARBA" id="ARBA00023034"/>
    </source>
</evidence>
<proteinExistence type="predicted"/>
<protein>
    <submittedName>
        <fullName evidence="10">ENTH/VHS/GAT family protein</fullName>
    </submittedName>
</protein>
<keyword evidence="8" id="KW-0968">Cytoplasmic vesicle</keyword>
<evidence type="ECO:0000256" key="4">
    <source>
        <dbReference type="ARBA" id="ARBA00022583"/>
    </source>
</evidence>
<dbReference type="GO" id="GO:0005546">
    <property type="term" value="F:phosphatidylinositol-4,5-bisphosphate binding"/>
    <property type="evidence" value="ECO:0007669"/>
    <property type="project" value="TreeGrafter"/>
</dbReference>
<evidence type="ECO:0000259" key="9">
    <source>
        <dbReference type="PROSITE" id="PS50942"/>
    </source>
</evidence>
<dbReference type="GO" id="GO:0030136">
    <property type="term" value="C:clathrin-coated vesicle"/>
    <property type="evidence" value="ECO:0007669"/>
    <property type="project" value="UniProtKB-SubCell"/>
</dbReference>
<dbReference type="GO" id="GO:0005905">
    <property type="term" value="C:clathrin-coated pit"/>
    <property type="evidence" value="ECO:0007669"/>
    <property type="project" value="UniProtKB-SubCell"/>
</dbReference>
<accession>A0A1R3K2J8</accession>
<dbReference type="GO" id="GO:0048268">
    <property type="term" value="P:clathrin coat assembly"/>
    <property type="evidence" value="ECO:0007669"/>
    <property type="project" value="InterPro"/>
</dbReference>
<comment type="subcellular location">
    <subcellularLocation>
        <location evidence="1">Cytoplasmic vesicle</location>
        <location evidence="1">Clathrin-coated vesicle</location>
    </subcellularLocation>
    <subcellularLocation>
        <location evidence="2">Golgi apparatus</location>
    </subcellularLocation>
    <subcellularLocation>
        <location evidence="3">Membrane</location>
        <location evidence="3">Clathrin-coated pit</location>
    </subcellularLocation>
</comment>
<evidence type="ECO:0000256" key="3">
    <source>
        <dbReference type="ARBA" id="ARBA00004600"/>
    </source>
</evidence>
<dbReference type="Pfam" id="PF07651">
    <property type="entry name" value="ANTH"/>
    <property type="match status" value="1"/>
</dbReference>
<dbReference type="STRING" id="93759.A0A1R3K2J8"/>
<evidence type="ECO:0000256" key="8">
    <source>
        <dbReference type="ARBA" id="ARBA00023329"/>
    </source>
</evidence>
<dbReference type="OrthoDB" id="44015at2759"/>
<dbReference type="InterPro" id="IPR008942">
    <property type="entry name" value="ENTH_VHS"/>
</dbReference>
<evidence type="ECO:0000313" key="11">
    <source>
        <dbReference type="Proteomes" id="UP000187203"/>
    </source>
</evidence>
<dbReference type="InterPro" id="IPR013809">
    <property type="entry name" value="ENTH"/>
</dbReference>
<dbReference type="Proteomes" id="UP000187203">
    <property type="component" value="Unassembled WGS sequence"/>
</dbReference>
<evidence type="ECO:0000256" key="7">
    <source>
        <dbReference type="ARBA" id="ARBA00023176"/>
    </source>
</evidence>
<comment type="caution">
    <text evidence="10">The sequence shown here is derived from an EMBL/GenBank/DDBJ whole genome shotgun (WGS) entry which is preliminary data.</text>
</comment>
<dbReference type="PANTHER" id="PTHR22951">
    <property type="entry name" value="CLATHRIN ASSEMBLY PROTEIN"/>
    <property type="match status" value="1"/>
</dbReference>
<dbReference type="SUPFAM" id="SSF48464">
    <property type="entry name" value="ENTH/VHS domain"/>
    <property type="match status" value="1"/>
</dbReference>
<dbReference type="SMART" id="SM00273">
    <property type="entry name" value="ENTH"/>
    <property type="match status" value="1"/>
</dbReference>
<gene>
    <name evidence="10" type="ORF">COLO4_11980</name>
</gene>
<keyword evidence="5" id="KW-0333">Golgi apparatus</keyword>
<keyword evidence="11" id="KW-1185">Reference proteome</keyword>
<evidence type="ECO:0000313" key="10">
    <source>
        <dbReference type="EMBL" id="OMP01307.1"/>
    </source>
</evidence>
<keyword evidence="6" id="KW-0472">Membrane</keyword>
<sequence>MGYRKRIVLGFLKDKGSLIKTSLSTKRHKSAVRRVILRATTHKSSAPPSDHRLATVIALGEGSTYAASAGVQALMDRLNGTSDAWVALKCLFLIHNILVKGSVLLKDQLSVYPCFGGRNFLNLSMFRDDSDSETLELSTWVRWYAGILEQNLIVSRVLGYHLNSSRAANKNKIWSLSNSDLLTQIDSLVDFAEQVGNPPESLYLQRKNLVYEIVRSVSENYRLVQREISVRVTELRGRMMSMSFSESTAFLNSLKRFEDCKERISLLLVNRNRNDDLRDLMKETKANLVVMMKDKNMLLITMGDEDDESSKLFRLASGRKWVVGF</sequence>
<dbReference type="EMBL" id="AWUE01014790">
    <property type="protein sequence ID" value="OMP01307.1"/>
    <property type="molecule type" value="Genomic_DNA"/>
</dbReference>
<dbReference type="PROSITE" id="PS50942">
    <property type="entry name" value="ENTH"/>
    <property type="match status" value="1"/>
</dbReference>
<dbReference type="AlphaFoldDB" id="A0A1R3K2J8"/>
<feature type="domain" description="ENTH" evidence="9">
    <location>
        <begin position="24"/>
        <end position="162"/>
    </location>
</feature>
<dbReference type="InterPro" id="IPR048050">
    <property type="entry name" value="ANTH_N_plant"/>
</dbReference>
<name>A0A1R3K2J8_9ROSI</name>
<dbReference type="GO" id="GO:0006900">
    <property type="term" value="P:vesicle budding from membrane"/>
    <property type="evidence" value="ECO:0007669"/>
    <property type="project" value="TreeGrafter"/>
</dbReference>